<dbReference type="AlphaFoldDB" id="A0A7U3VPE1"/>
<reference evidence="1 2" key="2">
    <citation type="journal article" date="2011" name="J. Antibiot.">
        <title>Furaquinocins I and J: novel polyketide isoprenoid hybrid compounds from Streptomyces reveromyceticus SN-593.</title>
        <authorList>
            <person name="Panthee S."/>
            <person name="Takahashi S."/>
            <person name="Takagi H."/>
            <person name="Nogawa T."/>
            <person name="Oowada E."/>
            <person name="Uramoto M."/>
            <person name="Osada H."/>
        </authorList>
    </citation>
    <scope>NUCLEOTIDE SEQUENCE [LARGE SCALE GENOMIC DNA]</scope>
    <source>
        <strain evidence="1 2">SN-593</strain>
    </source>
</reference>
<reference evidence="1 2" key="4">
    <citation type="journal article" date="2020" name="Sci. Rep.">
        <title>beta-carboline chemical signals induce reveromycin production through a LuxR family regulator in Streptomyces sp. SN-593.</title>
        <authorList>
            <person name="Panthee S."/>
            <person name="Kito N."/>
            <person name="Hayashi T."/>
            <person name="Shimizu T."/>
            <person name="Ishikawa J."/>
            <person name="Hamamoto H."/>
            <person name="Osada H."/>
            <person name="Takahashi S."/>
        </authorList>
    </citation>
    <scope>NUCLEOTIDE SEQUENCE [LARGE SCALE GENOMIC DNA]</scope>
    <source>
        <strain evidence="1 2">SN-593</strain>
    </source>
</reference>
<evidence type="ECO:0000313" key="2">
    <source>
        <dbReference type="Proteomes" id="UP000595703"/>
    </source>
</evidence>
<reference evidence="1 2" key="1">
    <citation type="journal article" date="2010" name="J. Bacteriol.">
        <title>Biochemical characterization of a novel indole prenyltransferase from Streptomyces sp. SN-593.</title>
        <authorList>
            <person name="Takahashi S."/>
            <person name="Takagi H."/>
            <person name="Toyoda A."/>
            <person name="Uramoto M."/>
            <person name="Nogawa T."/>
            <person name="Ueki M."/>
            <person name="Sakaki Y."/>
            <person name="Osada H."/>
        </authorList>
    </citation>
    <scope>NUCLEOTIDE SEQUENCE [LARGE SCALE GENOMIC DNA]</scope>
    <source>
        <strain evidence="1 2">SN-593</strain>
    </source>
</reference>
<dbReference type="RefSeq" id="WP_202234661.1">
    <property type="nucleotide sequence ID" value="NZ_AP018365.1"/>
</dbReference>
<accession>A0A7U3VPE1</accession>
<gene>
    <name evidence="1" type="ORF">RVR_4733</name>
</gene>
<evidence type="ECO:0000313" key="1">
    <source>
        <dbReference type="EMBL" id="BBA98524.1"/>
    </source>
</evidence>
<proteinExistence type="predicted"/>
<protein>
    <submittedName>
        <fullName evidence="1">Uncharacterized protein</fullName>
    </submittedName>
</protein>
<sequence length="50" mass="5488">MQDEPEQFISMSSALCPLYMETDLLDVQAHSADVETAARDDGEGHSEDSD</sequence>
<dbReference type="Proteomes" id="UP000595703">
    <property type="component" value="Chromosome"/>
</dbReference>
<dbReference type="EMBL" id="AP018365">
    <property type="protein sequence ID" value="BBA98524.1"/>
    <property type="molecule type" value="Genomic_DNA"/>
</dbReference>
<name>A0A7U3VPE1_9ACTN</name>
<organism evidence="1 2">
    <name type="scientific">Actinacidiphila reveromycinica</name>
    <dbReference type="NCBI Taxonomy" id="659352"/>
    <lineage>
        <taxon>Bacteria</taxon>
        <taxon>Bacillati</taxon>
        <taxon>Actinomycetota</taxon>
        <taxon>Actinomycetes</taxon>
        <taxon>Kitasatosporales</taxon>
        <taxon>Streptomycetaceae</taxon>
        <taxon>Actinacidiphila</taxon>
    </lineage>
</organism>
<reference evidence="1 2" key="3">
    <citation type="journal article" date="2011" name="Nat. Chem. Biol.">
        <title>Reveromycin A biosynthesis uses RevG and RevJ for stereospecific spiroacetal formation.</title>
        <authorList>
            <person name="Takahashi S."/>
            <person name="Toyoda A."/>
            <person name="Sekiyama Y."/>
            <person name="Takagi H."/>
            <person name="Nogawa T."/>
            <person name="Uramoto M."/>
            <person name="Suzuki R."/>
            <person name="Koshino H."/>
            <person name="Kumano T."/>
            <person name="Panthee S."/>
            <person name="Dairi T."/>
            <person name="Ishikawa J."/>
            <person name="Ikeda H."/>
            <person name="Sakaki Y."/>
            <person name="Osada H."/>
        </authorList>
    </citation>
    <scope>NUCLEOTIDE SEQUENCE [LARGE SCALE GENOMIC DNA]</scope>
    <source>
        <strain evidence="1 2">SN-593</strain>
    </source>
</reference>
<dbReference type="KEGG" id="arev:RVR_4733"/>
<keyword evidence="2" id="KW-1185">Reference proteome</keyword>